<dbReference type="GO" id="GO:0005524">
    <property type="term" value="F:ATP binding"/>
    <property type="evidence" value="ECO:0007669"/>
    <property type="project" value="UniProtKB-UniRule"/>
</dbReference>
<reference evidence="7 8" key="1">
    <citation type="submission" date="2016-07" db="EMBL/GenBank/DDBJ databases">
        <authorList>
            <person name="Lefevre C.T."/>
        </authorList>
    </citation>
    <scope>NUCLEOTIDE SEQUENCE [LARGE SCALE GENOMIC DNA]</scope>
    <source>
        <strain evidence="7">PR1</strain>
    </source>
</reference>
<dbReference type="AlphaFoldDB" id="A0A1C3RGD0"/>
<evidence type="ECO:0000256" key="3">
    <source>
        <dbReference type="ARBA" id="ARBA00022840"/>
    </source>
</evidence>
<accession>A0A1C3RGD0</accession>
<evidence type="ECO:0000256" key="4">
    <source>
        <dbReference type="ARBA" id="ARBA00022993"/>
    </source>
</evidence>
<feature type="binding site" evidence="5">
    <location>
        <begin position="11"/>
        <end position="16"/>
    </location>
    <ligand>
        <name>ATP</name>
        <dbReference type="ChEBI" id="CHEBI:30616"/>
    </ligand>
</feature>
<dbReference type="CDD" id="cd02022">
    <property type="entry name" value="DPCK"/>
    <property type="match status" value="1"/>
</dbReference>
<proteinExistence type="inferred from homology"/>
<dbReference type="Pfam" id="PF01121">
    <property type="entry name" value="CoaE"/>
    <property type="match status" value="1"/>
</dbReference>
<dbReference type="OrthoDB" id="9812943at2"/>
<dbReference type="PROSITE" id="PS51219">
    <property type="entry name" value="DPCK"/>
    <property type="match status" value="1"/>
</dbReference>
<comment type="similarity">
    <text evidence="1 5">Belongs to the CoaE family.</text>
</comment>
<sequence length="196" mass="21953">MYILGLTGSIGMGKSATAEMFRKYGVPVHDADATVHKLMGPSGRATLRINEVFPDCLTEQGAIDRQKLGACVLGNDGELKKLEAILHPMVREEERKFLRVCQLQRKRVVVLDIPLLFETNGEKRMDGVAVVSATKAIQRRRVLARAGMSPEKFNAILKKQMPDVLKRRKADYIIFSGAGFRYARNQVKQILQEIQG</sequence>
<dbReference type="PANTHER" id="PTHR10695:SF46">
    <property type="entry name" value="BIFUNCTIONAL COENZYME A SYNTHASE-RELATED"/>
    <property type="match status" value="1"/>
</dbReference>
<evidence type="ECO:0000313" key="8">
    <source>
        <dbReference type="Proteomes" id="UP000231658"/>
    </source>
</evidence>
<keyword evidence="3 5" id="KW-0067">ATP-binding</keyword>
<name>A0A1C3RGD0_9PROT</name>
<protein>
    <recommendedName>
        <fullName evidence="5 6">Dephospho-CoA kinase</fullName>
        <ecNumber evidence="5 6">2.7.1.24</ecNumber>
    </recommendedName>
    <alternativeName>
        <fullName evidence="5">Dephosphocoenzyme A kinase</fullName>
    </alternativeName>
</protein>
<evidence type="ECO:0000256" key="6">
    <source>
        <dbReference type="NCBIfam" id="TIGR00152"/>
    </source>
</evidence>
<keyword evidence="5 7" id="KW-0418">Kinase</keyword>
<dbReference type="InterPro" id="IPR027417">
    <property type="entry name" value="P-loop_NTPase"/>
</dbReference>
<dbReference type="RefSeq" id="WP_069187010.1">
    <property type="nucleotide sequence ID" value="NZ_FLYE01000012.1"/>
</dbReference>
<dbReference type="EMBL" id="FLYE01000012">
    <property type="protein sequence ID" value="SCA56340.1"/>
    <property type="molecule type" value="Genomic_DNA"/>
</dbReference>
<evidence type="ECO:0000313" key="7">
    <source>
        <dbReference type="EMBL" id="SCA56340.1"/>
    </source>
</evidence>
<keyword evidence="2 5" id="KW-0547">Nucleotide-binding</keyword>
<evidence type="ECO:0000256" key="5">
    <source>
        <dbReference type="HAMAP-Rule" id="MF_00376"/>
    </source>
</evidence>
<gene>
    <name evidence="5 7" type="primary">coaE</name>
    <name evidence="7" type="ORF">MTBPR1_20188</name>
</gene>
<dbReference type="NCBIfam" id="TIGR00152">
    <property type="entry name" value="dephospho-CoA kinase"/>
    <property type="match status" value="1"/>
</dbReference>
<comment type="function">
    <text evidence="5">Catalyzes the phosphorylation of the 3'-hydroxyl group of dephosphocoenzyme A to form coenzyme A.</text>
</comment>
<keyword evidence="5" id="KW-0963">Cytoplasm</keyword>
<dbReference type="GO" id="GO:0015937">
    <property type="term" value="P:coenzyme A biosynthetic process"/>
    <property type="evidence" value="ECO:0007669"/>
    <property type="project" value="UniProtKB-UniRule"/>
</dbReference>
<dbReference type="GO" id="GO:0004140">
    <property type="term" value="F:dephospho-CoA kinase activity"/>
    <property type="evidence" value="ECO:0007669"/>
    <property type="project" value="UniProtKB-UniRule"/>
</dbReference>
<comment type="subcellular location">
    <subcellularLocation>
        <location evidence="5">Cytoplasm</location>
    </subcellularLocation>
</comment>
<keyword evidence="5 7" id="KW-0808">Transferase</keyword>
<keyword evidence="4 5" id="KW-0173">Coenzyme A biosynthesis</keyword>
<dbReference type="EC" id="2.7.1.24" evidence="5 6"/>
<dbReference type="UniPathway" id="UPA00241">
    <property type="reaction ID" value="UER00356"/>
</dbReference>
<dbReference type="STRING" id="1867952.MTBPR1_20188"/>
<dbReference type="PANTHER" id="PTHR10695">
    <property type="entry name" value="DEPHOSPHO-COA KINASE-RELATED"/>
    <property type="match status" value="1"/>
</dbReference>
<keyword evidence="8" id="KW-1185">Reference proteome</keyword>
<evidence type="ECO:0000256" key="1">
    <source>
        <dbReference type="ARBA" id="ARBA00009018"/>
    </source>
</evidence>
<dbReference type="Proteomes" id="UP000231658">
    <property type="component" value="Unassembled WGS sequence"/>
</dbReference>
<dbReference type="InterPro" id="IPR001977">
    <property type="entry name" value="Depp_CoAkinase"/>
</dbReference>
<dbReference type="GO" id="GO:0005737">
    <property type="term" value="C:cytoplasm"/>
    <property type="evidence" value="ECO:0007669"/>
    <property type="project" value="UniProtKB-SubCell"/>
</dbReference>
<dbReference type="Gene3D" id="3.40.50.300">
    <property type="entry name" value="P-loop containing nucleotide triphosphate hydrolases"/>
    <property type="match status" value="1"/>
</dbReference>
<comment type="pathway">
    <text evidence="5">Cofactor biosynthesis; coenzyme A biosynthesis; CoA from (R)-pantothenate: step 5/5.</text>
</comment>
<organism evidence="7 8">
    <name type="scientific">Candidatus Terasakiella magnetica</name>
    <dbReference type="NCBI Taxonomy" id="1867952"/>
    <lineage>
        <taxon>Bacteria</taxon>
        <taxon>Pseudomonadati</taxon>
        <taxon>Pseudomonadota</taxon>
        <taxon>Alphaproteobacteria</taxon>
        <taxon>Rhodospirillales</taxon>
        <taxon>Terasakiellaceae</taxon>
        <taxon>Terasakiella</taxon>
    </lineage>
</organism>
<comment type="catalytic activity">
    <reaction evidence="5">
        <text>3'-dephospho-CoA + ATP = ADP + CoA + H(+)</text>
        <dbReference type="Rhea" id="RHEA:18245"/>
        <dbReference type="ChEBI" id="CHEBI:15378"/>
        <dbReference type="ChEBI" id="CHEBI:30616"/>
        <dbReference type="ChEBI" id="CHEBI:57287"/>
        <dbReference type="ChEBI" id="CHEBI:57328"/>
        <dbReference type="ChEBI" id="CHEBI:456216"/>
        <dbReference type="EC" id="2.7.1.24"/>
    </reaction>
</comment>
<evidence type="ECO:0000256" key="2">
    <source>
        <dbReference type="ARBA" id="ARBA00022741"/>
    </source>
</evidence>
<dbReference type="SUPFAM" id="SSF52540">
    <property type="entry name" value="P-loop containing nucleoside triphosphate hydrolases"/>
    <property type="match status" value="1"/>
</dbReference>
<dbReference type="HAMAP" id="MF_00376">
    <property type="entry name" value="Dephospho_CoA_kinase"/>
    <property type="match status" value="1"/>
</dbReference>